<organism evidence="1 2">
    <name type="scientific">Burkholderia aenigmatica</name>
    <dbReference type="NCBI Taxonomy" id="2015348"/>
    <lineage>
        <taxon>Bacteria</taxon>
        <taxon>Pseudomonadati</taxon>
        <taxon>Pseudomonadota</taxon>
        <taxon>Betaproteobacteria</taxon>
        <taxon>Burkholderiales</taxon>
        <taxon>Burkholderiaceae</taxon>
        <taxon>Burkholderia</taxon>
        <taxon>Burkholderia cepacia complex</taxon>
    </lineage>
</organism>
<protein>
    <submittedName>
        <fullName evidence="1">Uncharacterized protein</fullName>
    </submittedName>
</protein>
<dbReference type="EMBL" id="CABWIL020000057">
    <property type="protein sequence ID" value="CAB3975161.1"/>
    <property type="molecule type" value="Genomic_DNA"/>
</dbReference>
<accession>A0A6J5JVA5</accession>
<sequence>MNPRQHFACAADWLLAVGAKIAPLAVSITA</sequence>
<dbReference type="Proteomes" id="UP000494301">
    <property type="component" value="Unassembled WGS sequence"/>
</dbReference>
<evidence type="ECO:0000313" key="2">
    <source>
        <dbReference type="Proteomes" id="UP000494301"/>
    </source>
</evidence>
<evidence type="ECO:0000313" key="1">
    <source>
        <dbReference type="EMBL" id="CAB3975161.1"/>
    </source>
</evidence>
<name>A0A6J5JVA5_9BURK</name>
<proteinExistence type="predicted"/>
<dbReference type="AlphaFoldDB" id="A0A6J5JVA5"/>
<reference evidence="1 2" key="1">
    <citation type="submission" date="2020-04" db="EMBL/GenBank/DDBJ databases">
        <authorList>
            <person name="Depoorter E."/>
        </authorList>
    </citation>
    <scope>NUCLEOTIDE SEQUENCE [LARGE SCALE GENOMIC DNA]</scope>
    <source>
        <strain evidence="1 2">BCC0217</strain>
    </source>
</reference>
<gene>
    <name evidence="1" type="ORF">BLA3211_08362</name>
</gene>